<evidence type="ECO:0000313" key="2">
    <source>
        <dbReference type="EMBL" id="GFO05489.1"/>
    </source>
</evidence>
<gene>
    <name evidence="2" type="ORF">PoB_003199400</name>
</gene>
<evidence type="ECO:0000256" key="1">
    <source>
        <dbReference type="SAM" id="MobiDB-lite"/>
    </source>
</evidence>
<dbReference type="EMBL" id="BLXT01003748">
    <property type="protein sequence ID" value="GFO05489.1"/>
    <property type="molecule type" value="Genomic_DNA"/>
</dbReference>
<feature type="region of interest" description="Disordered" evidence="1">
    <location>
        <begin position="1"/>
        <end position="39"/>
    </location>
</feature>
<evidence type="ECO:0000313" key="3">
    <source>
        <dbReference type="Proteomes" id="UP000735302"/>
    </source>
</evidence>
<protein>
    <submittedName>
        <fullName evidence="2">Uncharacterized protein</fullName>
    </submittedName>
</protein>
<feature type="compositionally biased region" description="Basic and acidic residues" evidence="1">
    <location>
        <begin position="22"/>
        <end position="34"/>
    </location>
</feature>
<proteinExistence type="predicted"/>
<accession>A0AAV4AGW5</accession>
<organism evidence="2 3">
    <name type="scientific">Plakobranchus ocellatus</name>
    <dbReference type="NCBI Taxonomy" id="259542"/>
    <lineage>
        <taxon>Eukaryota</taxon>
        <taxon>Metazoa</taxon>
        <taxon>Spiralia</taxon>
        <taxon>Lophotrochozoa</taxon>
        <taxon>Mollusca</taxon>
        <taxon>Gastropoda</taxon>
        <taxon>Heterobranchia</taxon>
        <taxon>Euthyneura</taxon>
        <taxon>Panpulmonata</taxon>
        <taxon>Sacoglossa</taxon>
        <taxon>Placobranchoidea</taxon>
        <taxon>Plakobranchidae</taxon>
        <taxon>Plakobranchus</taxon>
    </lineage>
</organism>
<dbReference type="Proteomes" id="UP000735302">
    <property type="component" value="Unassembled WGS sequence"/>
</dbReference>
<comment type="caution">
    <text evidence="2">The sequence shown here is derived from an EMBL/GenBank/DDBJ whole genome shotgun (WGS) entry which is preliminary data.</text>
</comment>
<reference evidence="2 3" key="1">
    <citation type="journal article" date="2021" name="Elife">
        <title>Chloroplast acquisition without the gene transfer in kleptoplastic sea slugs, Plakobranchus ocellatus.</title>
        <authorList>
            <person name="Maeda T."/>
            <person name="Takahashi S."/>
            <person name="Yoshida T."/>
            <person name="Shimamura S."/>
            <person name="Takaki Y."/>
            <person name="Nagai Y."/>
            <person name="Toyoda A."/>
            <person name="Suzuki Y."/>
            <person name="Arimoto A."/>
            <person name="Ishii H."/>
            <person name="Satoh N."/>
            <person name="Nishiyama T."/>
            <person name="Hasebe M."/>
            <person name="Maruyama T."/>
            <person name="Minagawa J."/>
            <person name="Obokata J."/>
            <person name="Shigenobu S."/>
        </authorList>
    </citation>
    <scope>NUCLEOTIDE SEQUENCE [LARGE SCALE GENOMIC DNA]</scope>
</reference>
<sequence>MTLRLPPRRPAAQKGRNSLRPRPRDSQSGRDSRVKSSANYQDFPEESLKRFWDVSLSWWREQVALLGVSWMDSKCITPSVALISDQQHAFSAGGLRMFENLKTREVDIRGDVEEDVEKATYAPENGDDK</sequence>
<name>A0AAV4AGW5_9GAST</name>
<keyword evidence="3" id="KW-1185">Reference proteome</keyword>
<dbReference type="AlphaFoldDB" id="A0AAV4AGW5"/>